<comment type="caution">
    <text evidence="1">The sequence shown here is derived from an EMBL/GenBank/DDBJ whole genome shotgun (WGS) entry which is preliminary data.</text>
</comment>
<accession>A0ACB7INE3</accession>
<protein>
    <submittedName>
        <fullName evidence="1">Uncharacterized protein</fullName>
    </submittedName>
</protein>
<evidence type="ECO:0000313" key="1">
    <source>
        <dbReference type="EMBL" id="KAG9219762.1"/>
    </source>
</evidence>
<name>A0ACB7INE3_PLECO</name>
<evidence type="ECO:0000313" key="2">
    <source>
        <dbReference type="Proteomes" id="UP000824881"/>
    </source>
</evidence>
<dbReference type="Proteomes" id="UP000824881">
    <property type="component" value="Unassembled WGS sequence"/>
</dbReference>
<sequence>MNSDLQRPPVSLWLLISPTALAFLALMCRSALARKTMFLPIVGIALYVTTIGMSLGDYVIAGAFTAYVFAVFDLLVPTDAHHELRLVDQPPPSAGTLPLFARATWALCVLTSPRPIGWTNEPKNGSIPPRPTDTSRIRFATRQIVYTTFHLLTLKVLSATMTGHISRNGLDLARTGWGWRLVDTLQYGSTTSTWLSVTHRAWTLALLCAGRWAPSDFAPILASLGNAYTLRRFWGPGRL</sequence>
<proteinExistence type="predicted"/>
<reference evidence="1 2" key="1">
    <citation type="journal article" date="2021" name="Appl. Environ. Microbiol.">
        <title>Genetic linkage and physical mapping for an oyster mushroom Pleurotus cornucopiae and QTL analysis for the trait cap color.</title>
        <authorList>
            <person name="Zhang Y."/>
            <person name="Gao W."/>
            <person name="Sonnenberg A."/>
            <person name="Chen Q."/>
            <person name="Zhang J."/>
            <person name="Huang C."/>
        </authorList>
    </citation>
    <scope>NUCLEOTIDE SEQUENCE [LARGE SCALE GENOMIC DNA]</scope>
    <source>
        <strain evidence="1">CCMSSC00406</strain>
    </source>
</reference>
<keyword evidence="2" id="KW-1185">Reference proteome</keyword>
<dbReference type="EMBL" id="WQMT02000008">
    <property type="protein sequence ID" value="KAG9219762.1"/>
    <property type="molecule type" value="Genomic_DNA"/>
</dbReference>
<organism evidence="1 2">
    <name type="scientific">Pleurotus cornucopiae</name>
    <name type="common">Cornucopia mushroom</name>
    <dbReference type="NCBI Taxonomy" id="5321"/>
    <lineage>
        <taxon>Eukaryota</taxon>
        <taxon>Fungi</taxon>
        <taxon>Dikarya</taxon>
        <taxon>Basidiomycota</taxon>
        <taxon>Agaricomycotina</taxon>
        <taxon>Agaricomycetes</taxon>
        <taxon>Agaricomycetidae</taxon>
        <taxon>Agaricales</taxon>
        <taxon>Pleurotineae</taxon>
        <taxon>Pleurotaceae</taxon>
        <taxon>Pleurotus</taxon>
    </lineage>
</organism>
<gene>
    <name evidence="1" type="ORF">CCMSSC00406_0008139</name>
</gene>